<protein>
    <submittedName>
        <fullName evidence="1">Uncharacterized protein</fullName>
    </submittedName>
</protein>
<reference evidence="1" key="1">
    <citation type="submission" date="2018-06" db="EMBL/GenBank/DDBJ databases">
        <authorList>
            <person name="Zhirakovskaya E."/>
        </authorList>
    </citation>
    <scope>NUCLEOTIDE SEQUENCE</scope>
</reference>
<organism evidence="1">
    <name type="scientific">hydrothermal vent metagenome</name>
    <dbReference type="NCBI Taxonomy" id="652676"/>
    <lineage>
        <taxon>unclassified sequences</taxon>
        <taxon>metagenomes</taxon>
        <taxon>ecological metagenomes</taxon>
    </lineage>
</organism>
<sequence length="778" mass="88764">MDTVRVDICYRPLRIAWAIKSDDFDAFRKAVKYSHALWGGRFNPIIFVDQKEEETSQLIDLFRVDVIIPIGESEEVKEFPDKYPYLINYNHHGSIFLKGDEHCHPSSNVLDVHNALVYLRDKPEWKEIKEIDFYHYTWGDNDPLTDVFLSQFGVYPDKDEVGTDYLGIFQDATECTEITLDITKTIPIETIDHPSISYLSRYNIKQHYNIRSGGWKAPGFYVGSVGCLEDLVCHWNLRACDISLWFVDPQYIERYVGIIPAWEKAMRDNVSNFRNKFDRDIAVWSRSDDFEEVTKSFDEMSLMRCHVSDGLWNGRNVIAPMMYFGEATALGVKGGESNKPKVSFALTDKPFCSERWFYQQHLVASVSFIGGLYGDEQHTFEAPYVPELNKFYARTMHVEYDKLRVESERIGIIVDAVDHDSYLYALPVADLMERIFELAGYETVLSNAGLISKQLISKLGGIQGGRVFKIPGVRQLLKTHGFSSSVTKNTALQTIGAKSLIFPDSKFSDHNRLYIEPREYGTALTPVDVFGYLVEKGLFRIGSDQVCSSCKIKSWIPLESLKHKVTCDLCGHENDVTRNLTDVNEWHYRRSGILGVEKNAQGAIPVLLTLQQLDANLDSGFNKNLYSLSLDLTPKEGFSGNKCETDFVWIIPKPYPRKTVVILSECKDQGPITAEDISNLKAIADALPRKRFKTFILLSQITSFTDDEIELAKNINDDYKRRVIMLSGKELEPYLIGERDEKDSGKKLVWFSPEDMAESTARLYFSLDDVTGGEEKGE</sequence>
<dbReference type="EMBL" id="UOFF01000100">
    <property type="protein sequence ID" value="VAW55618.1"/>
    <property type="molecule type" value="Genomic_DNA"/>
</dbReference>
<evidence type="ECO:0000313" key="1">
    <source>
        <dbReference type="EMBL" id="VAW55618.1"/>
    </source>
</evidence>
<dbReference type="AlphaFoldDB" id="A0A3B0WHW2"/>
<proteinExistence type="predicted"/>
<gene>
    <name evidence="1" type="ORF">MNBD_GAMMA07-1890</name>
</gene>
<accession>A0A3B0WHW2</accession>
<name>A0A3B0WHW2_9ZZZZ</name>